<dbReference type="InterPro" id="IPR033469">
    <property type="entry name" value="CYTH-like_dom_sf"/>
</dbReference>
<organism evidence="3">
    <name type="scientific">Granulicella tundricola (strain ATCC BAA-1859 / DSM 23138 / MP5ACTX9)</name>
    <dbReference type="NCBI Taxonomy" id="1198114"/>
    <lineage>
        <taxon>Bacteria</taxon>
        <taxon>Pseudomonadati</taxon>
        <taxon>Acidobacteriota</taxon>
        <taxon>Terriglobia</taxon>
        <taxon>Terriglobales</taxon>
        <taxon>Acidobacteriaceae</taxon>
        <taxon>Granulicella</taxon>
    </lineage>
</organism>
<dbReference type="KEGG" id="acm:AciX9_1488"/>
<dbReference type="STRING" id="1198114.AciX9_1488"/>
<keyword evidence="3" id="KW-1185">Reference proteome</keyword>
<dbReference type="PANTHER" id="PTHR21028">
    <property type="entry name" value="SI:CH211-156B7.4"/>
    <property type="match status" value="1"/>
</dbReference>
<evidence type="ECO:0000259" key="1">
    <source>
        <dbReference type="PROSITE" id="PS51707"/>
    </source>
</evidence>
<dbReference type="EMBL" id="CP002480">
    <property type="protein sequence ID" value="ADW68541.1"/>
    <property type="molecule type" value="Genomic_DNA"/>
</dbReference>
<dbReference type="Gene3D" id="2.40.320.10">
    <property type="entry name" value="Hypothetical Protein Pfu-838710-001"/>
    <property type="match status" value="1"/>
</dbReference>
<evidence type="ECO:0000313" key="3">
    <source>
        <dbReference type="Proteomes" id="UP000000343"/>
    </source>
</evidence>
<dbReference type="Proteomes" id="UP000000343">
    <property type="component" value="Chromosome"/>
</dbReference>
<sequence length="208" mass="23299">MADASLILQIMQSAEIELKLPVDDLQALHDKLDELGFQVDTPRTFEQNTLYDTPDRSLKAGGQLLRVRQYGDKFVVTHKRHPDDEEPDSFYKVRIETESEVADGPALAEIFTRIGYGPTFRYEKYRTEYSHRDAPGAHLVVDETPIGNYAELEGPTGWIDRTLNALGVDPGVCLTESYGKLFLAWKKRTGSPVENLTFAEIAPVLVGA</sequence>
<dbReference type="HOGENOM" id="CLU_105244_0_0_0"/>
<evidence type="ECO:0000313" key="2">
    <source>
        <dbReference type="EMBL" id="ADW68541.1"/>
    </source>
</evidence>
<proteinExistence type="predicted"/>
<reference evidence="3" key="1">
    <citation type="submission" date="2011-01" db="EMBL/GenBank/DDBJ databases">
        <title>Complete sequence of chromosome of Acidobacterium sp. MP5ACTX9.</title>
        <authorList>
            <consortium name="US DOE Joint Genome Institute"/>
            <person name="Lucas S."/>
            <person name="Copeland A."/>
            <person name="Lapidus A."/>
            <person name="Cheng J.-F."/>
            <person name="Goodwin L."/>
            <person name="Pitluck S."/>
            <person name="Teshima H."/>
            <person name="Detter J.C."/>
            <person name="Han C."/>
            <person name="Tapia R."/>
            <person name="Land M."/>
            <person name="Hauser L."/>
            <person name="Kyrpides N."/>
            <person name="Ivanova N."/>
            <person name="Ovchinnikova G."/>
            <person name="Pagani I."/>
            <person name="Rawat S.R."/>
            <person name="Mannisto M."/>
            <person name="Haggblom M.M."/>
            <person name="Woyke T."/>
        </authorList>
    </citation>
    <scope>NUCLEOTIDE SEQUENCE [LARGE SCALE GENOMIC DNA]</scope>
    <source>
        <strain evidence="3">MP5ACTX9</strain>
    </source>
</reference>
<dbReference type="CDD" id="cd07890">
    <property type="entry name" value="CYTH-like_AC_IV-like"/>
    <property type="match status" value="1"/>
</dbReference>
<dbReference type="Pfam" id="PF01928">
    <property type="entry name" value="CYTH"/>
    <property type="match status" value="1"/>
</dbReference>
<name>E8WWY0_GRATM</name>
<feature type="domain" description="CYTH" evidence="1">
    <location>
        <begin position="13"/>
        <end position="184"/>
    </location>
</feature>
<dbReference type="InterPro" id="IPR023577">
    <property type="entry name" value="CYTH_domain"/>
</dbReference>
<dbReference type="InterPro" id="IPR008173">
    <property type="entry name" value="Adenylyl_cyclase_CyaB"/>
</dbReference>
<gene>
    <name evidence="2" type="ordered locus">AciX9_1488</name>
</gene>
<accession>E8WWY0</accession>
<protein>
    <submittedName>
        <fullName evidence="2">Adenylate cyclase</fullName>
    </submittedName>
</protein>
<dbReference type="eggNOG" id="COG1437">
    <property type="taxonomic scope" value="Bacteria"/>
</dbReference>
<dbReference type="SMART" id="SM01118">
    <property type="entry name" value="CYTH"/>
    <property type="match status" value="1"/>
</dbReference>
<dbReference type="PROSITE" id="PS51707">
    <property type="entry name" value="CYTH"/>
    <property type="match status" value="1"/>
</dbReference>
<dbReference type="PaxDb" id="1198114-AciX9_1488"/>
<dbReference type="PANTHER" id="PTHR21028:SF2">
    <property type="entry name" value="CYTH DOMAIN-CONTAINING PROTEIN"/>
    <property type="match status" value="1"/>
</dbReference>
<dbReference type="AlphaFoldDB" id="E8WWY0"/>
<dbReference type="SUPFAM" id="SSF55154">
    <property type="entry name" value="CYTH-like phosphatases"/>
    <property type="match status" value="1"/>
</dbReference>